<evidence type="ECO:0000256" key="2">
    <source>
        <dbReference type="ARBA" id="ARBA00012274"/>
    </source>
</evidence>
<comment type="caution">
    <text evidence="7">The sequence shown here is derived from an EMBL/GenBank/DDBJ whole genome shotgun (WGS) entry which is preliminary data.</text>
</comment>
<proteinExistence type="inferred from homology"/>
<sequence>MKYVALGVCSKEINFDVVGNKIKNVSFIGGCDGNLVGISSLVEGMDINEVISRLRGIQCGSKDTSCPDQLARALEVYKTKN</sequence>
<accession>A0A084JBF0</accession>
<dbReference type="eggNOG" id="ENOG5032YE7">
    <property type="taxonomic scope" value="Bacteria"/>
</dbReference>
<evidence type="ECO:0000313" key="8">
    <source>
        <dbReference type="Proteomes" id="UP000028542"/>
    </source>
</evidence>
<reference evidence="7 8" key="1">
    <citation type="submission" date="2014-07" db="EMBL/GenBank/DDBJ databases">
        <title>Draft genome of Clostridium sulfidigenes 113A isolated from sediments associated with methane hydrate from Krishna Godavari basin.</title>
        <authorList>
            <person name="Honkalas V.S."/>
            <person name="Dabir A.P."/>
            <person name="Arora P."/>
            <person name="Dhakephalkar P.K."/>
        </authorList>
    </citation>
    <scope>NUCLEOTIDE SEQUENCE [LARGE SCALE GENOMIC DNA]</scope>
    <source>
        <strain evidence="7 8">113A</strain>
    </source>
</reference>
<comment type="similarity">
    <text evidence="1">Belongs to the ribonucleoside diphosphate reductase class-2 family.</text>
</comment>
<feature type="domain" description="TSCPD" evidence="6">
    <location>
        <begin position="5"/>
        <end position="77"/>
    </location>
</feature>
<dbReference type="GO" id="GO:0000166">
    <property type="term" value="F:nucleotide binding"/>
    <property type="evidence" value="ECO:0007669"/>
    <property type="project" value="UniProtKB-KW"/>
</dbReference>
<dbReference type="RefSeq" id="WP_035132951.1">
    <property type="nucleotide sequence ID" value="NZ_JPMD01000024.1"/>
</dbReference>
<evidence type="ECO:0000256" key="3">
    <source>
        <dbReference type="ARBA" id="ARBA00022634"/>
    </source>
</evidence>
<evidence type="ECO:0000259" key="6">
    <source>
        <dbReference type="Pfam" id="PF12637"/>
    </source>
</evidence>
<dbReference type="EMBL" id="JPMD01000024">
    <property type="protein sequence ID" value="KEZ86284.1"/>
    <property type="molecule type" value="Genomic_DNA"/>
</dbReference>
<dbReference type="GO" id="GO:0071897">
    <property type="term" value="P:DNA biosynthetic process"/>
    <property type="evidence" value="ECO:0007669"/>
    <property type="project" value="UniProtKB-KW"/>
</dbReference>
<gene>
    <name evidence="7" type="ORF">IO99_10435</name>
</gene>
<dbReference type="AlphaFoldDB" id="A0A084JBF0"/>
<comment type="catalytic activity">
    <reaction evidence="5">
        <text>a 2'-deoxyribonucleoside 5'-diphosphate + [thioredoxin]-disulfide + H2O = a ribonucleoside 5'-diphosphate + [thioredoxin]-dithiol</text>
        <dbReference type="Rhea" id="RHEA:23252"/>
        <dbReference type="Rhea" id="RHEA-COMP:10698"/>
        <dbReference type="Rhea" id="RHEA-COMP:10700"/>
        <dbReference type="ChEBI" id="CHEBI:15377"/>
        <dbReference type="ChEBI" id="CHEBI:29950"/>
        <dbReference type="ChEBI" id="CHEBI:50058"/>
        <dbReference type="ChEBI" id="CHEBI:57930"/>
        <dbReference type="ChEBI" id="CHEBI:73316"/>
        <dbReference type="EC" id="1.17.4.1"/>
    </reaction>
</comment>
<dbReference type="STRING" id="318464.IO99_10435"/>
<keyword evidence="4" id="KW-0547">Nucleotide-binding</keyword>
<dbReference type="Proteomes" id="UP000028542">
    <property type="component" value="Unassembled WGS sequence"/>
</dbReference>
<dbReference type="GO" id="GO:0004748">
    <property type="term" value="F:ribonucleoside-diphosphate reductase activity, thioredoxin disulfide as acceptor"/>
    <property type="evidence" value="ECO:0007669"/>
    <property type="project" value="UniProtKB-EC"/>
</dbReference>
<keyword evidence="3" id="KW-0237">DNA synthesis</keyword>
<dbReference type="InterPro" id="IPR023806">
    <property type="entry name" value="CHP03905"/>
</dbReference>
<keyword evidence="8" id="KW-1185">Reference proteome</keyword>
<evidence type="ECO:0000256" key="4">
    <source>
        <dbReference type="ARBA" id="ARBA00022741"/>
    </source>
</evidence>
<dbReference type="NCBIfam" id="TIGR03905">
    <property type="entry name" value="TIGR03905_4_Cys"/>
    <property type="match status" value="1"/>
</dbReference>
<dbReference type="Pfam" id="PF12637">
    <property type="entry name" value="TSCPD"/>
    <property type="match status" value="1"/>
</dbReference>
<evidence type="ECO:0000256" key="5">
    <source>
        <dbReference type="ARBA" id="ARBA00047754"/>
    </source>
</evidence>
<dbReference type="InterPro" id="IPR024434">
    <property type="entry name" value="TSCPD_dom"/>
</dbReference>
<dbReference type="EC" id="1.17.4.1" evidence="2"/>
<evidence type="ECO:0000313" key="7">
    <source>
        <dbReference type="EMBL" id="KEZ86284.1"/>
    </source>
</evidence>
<protein>
    <recommendedName>
        <fullName evidence="2">ribonucleoside-diphosphate reductase</fullName>
        <ecNumber evidence="2">1.17.4.1</ecNumber>
    </recommendedName>
</protein>
<organism evidence="7 8">
    <name type="scientific">Clostridium sulfidigenes</name>
    <dbReference type="NCBI Taxonomy" id="318464"/>
    <lineage>
        <taxon>Bacteria</taxon>
        <taxon>Bacillati</taxon>
        <taxon>Bacillota</taxon>
        <taxon>Clostridia</taxon>
        <taxon>Eubacteriales</taxon>
        <taxon>Clostridiaceae</taxon>
        <taxon>Clostridium</taxon>
    </lineage>
</organism>
<evidence type="ECO:0000256" key="1">
    <source>
        <dbReference type="ARBA" id="ARBA00007405"/>
    </source>
</evidence>
<name>A0A084JBF0_9CLOT</name>